<dbReference type="GO" id="GO:0005737">
    <property type="term" value="C:cytoplasm"/>
    <property type="evidence" value="ECO:0007669"/>
    <property type="project" value="TreeGrafter"/>
</dbReference>
<dbReference type="GO" id="GO:0000111">
    <property type="term" value="C:nucleotide-excision repair factor 2 complex"/>
    <property type="evidence" value="ECO:0007669"/>
    <property type="project" value="TreeGrafter"/>
</dbReference>
<organism evidence="2 3">
    <name type="scientific">Encephalitozoon romaleae (strain SJ-2008)</name>
    <name type="common">Microsporidian parasite</name>
    <dbReference type="NCBI Taxonomy" id="1178016"/>
    <lineage>
        <taxon>Eukaryota</taxon>
        <taxon>Fungi</taxon>
        <taxon>Fungi incertae sedis</taxon>
        <taxon>Microsporidia</taxon>
        <taxon>Unikaryonidae</taxon>
        <taxon>Encephalitozoon</taxon>
    </lineage>
</organism>
<dbReference type="VEuPathDB" id="MicrosporidiaDB:EROM_010230"/>
<dbReference type="EMBL" id="CP003518">
    <property type="protein sequence ID" value="AFN82368.1"/>
    <property type="molecule type" value="Genomic_DNA"/>
</dbReference>
<dbReference type="OrthoDB" id="300780at2759"/>
<dbReference type="Proteomes" id="UP000010094">
    <property type="component" value="Chromosome I"/>
</dbReference>
<dbReference type="HOGENOM" id="CLU_052403_0_0_1"/>
<evidence type="ECO:0000313" key="3">
    <source>
        <dbReference type="Proteomes" id="UP000010094"/>
    </source>
</evidence>
<dbReference type="PANTHER" id="PTHR12135">
    <property type="entry name" value="DNA REPAIR PROTEIN XP-C / RAD4"/>
    <property type="match status" value="1"/>
</dbReference>
<dbReference type="GO" id="GO:0071942">
    <property type="term" value="C:XPC complex"/>
    <property type="evidence" value="ECO:0007669"/>
    <property type="project" value="TreeGrafter"/>
</dbReference>
<dbReference type="Pfam" id="PF10403">
    <property type="entry name" value="BHD_1"/>
    <property type="match status" value="1"/>
</dbReference>
<evidence type="ECO:0000313" key="2">
    <source>
        <dbReference type="EMBL" id="AFN82368.1"/>
    </source>
</evidence>
<dbReference type="Gene3D" id="2.20.20.110">
    <property type="entry name" value="Rad4, beta-hairpin domain BHD1"/>
    <property type="match status" value="1"/>
</dbReference>
<keyword evidence="3" id="KW-1185">Reference proteome</keyword>
<dbReference type="SMART" id="SM01030">
    <property type="entry name" value="BHD_1"/>
    <property type="match status" value="1"/>
</dbReference>
<gene>
    <name evidence="2" type="ordered locus">EROM_010230</name>
</gene>
<dbReference type="PANTHER" id="PTHR12135:SF0">
    <property type="entry name" value="DNA REPAIR PROTEIN COMPLEMENTING XP-C CELLS"/>
    <property type="match status" value="1"/>
</dbReference>
<dbReference type="GeneID" id="20520650"/>
<accession>I6ZGQ6</accession>
<dbReference type="GO" id="GO:0006298">
    <property type="term" value="P:mismatch repair"/>
    <property type="evidence" value="ECO:0007669"/>
    <property type="project" value="TreeGrafter"/>
</dbReference>
<protein>
    <submittedName>
        <fullName evidence="2">DNA repair protein Rad4</fullName>
    </submittedName>
</protein>
<reference evidence="2 3" key="1">
    <citation type="journal article" date="2012" name="Proc. Natl. Acad. Sci. U.S.A.">
        <title>Gain and loss of multiple functionally related, horizontally transferred genes in the reduced genomes of two microsporidian parasites.</title>
        <authorList>
            <person name="Pombert J.-F."/>
            <person name="Selman M."/>
            <person name="Burki F."/>
            <person name="Bardell F.T."/>
            <person name="Farinelli L."/>
            <person name="Solter L.F."/>
            <person name="Whitman D.W."/>
            <person name="Weiss L.M."/>
            <person name="Corradi N."/>
            <person name="Keeling P.J."/>
        </authorList>
    </citation>
    <scope>NUCLEOTIDE SEQUENCE [LARGE SCALE GENOMIC DNA]</scope>
    <source>
        <strain evidence="2 3">SJ-2008</strain>
    </source>
</reference>
<dbReference type="RefSeq" id="XP_009263865.1">
    <property type="nucleotide sequence ID" value="XM_009265590.1"/>
</dbReference>
<dbReference type="KEGG" id="ero:EROM_010230"/>
<dbReference type="Pfam" id="PF10405">
    <property type="entry name" value="BHD_3"/>
    <property type="match status" value="1"/>
</dbReference>
<feature type="domain" description="Rad4 beta-hairpin" evidence="1">
    <location>
        <begin position="188"/>
        <end position="239"/>
    </location>
</feature>
<name>I6ZGQ6_ENCRO</name>
<sequence>MEPSDSWEEAIEDGLELFPRKEKTIRRDVDVKIEMIHRVLWFFRKVVVPVGKPSIKEKVDLHIYERLKEHVSSVGDIGEVDRTVILFNLLISFGIPSRIYIVLSEEPKCFIESKILGKVKEHHSRYEDCVFSIDASLKLKDQSYHFSKSTKRFSASRYVVSGFSKSKMCKDVSDKEMIRCFDEIDNERMSTIPNSVEKMKRHPKYIVESMLRWDQCIYPKRPVFGIFRGEAVYPRENVIRLRTKEQFYKEGKEVRSSKPYRIVKRDKMIRLYAPWQTCEIVVKGFSESMYQDYFHPNFIPQDCVYIDNKNAKDVAYLIGIPYRICFHGFSGRIPINRGIFIEKKNLYVLSNFLSQYCKYLEMKERNERGALGLKRWRVLIRNAAKYLRIRKSLGLK</sequence>
<evidence type="ECO:0000259" key="1">
    <source>
        <dbReference type="SMART" id="SM01030"/>
    </source>
</evidence>
<dbReference type="InterPro" id="IPR004583">
    <property type="entry name" value="DNA_repair_Rad4"/>
</dbReference>
<dbReference type="AlphaFoldDB" id="I6ZGQ6"/>
<dbReference type="GO" id="GO:0003697">
    <property type="term" value="F:single-stranded DNA binding"/>
    <property type="evidence" value="ECO:0007669"/>
    <property type="project" value="TreeGrafter"/>
</dbReference>
<dbReference type="InterPro" id="IPR018328">
    <property type="entry name" value="Rad4_beta-hairpin_dom3"/>
</dbReference>
<proteinExistence type="predicted"/>
<dbReference type="GO" id="GO:0003684">
    <property type="term" value="F:damaged DNA binding"/>
    <property type="evidence" value="ECO:0007669"/>
    <property type="project" value="InterPro"/>
</dbReference>
<dbReference type="GO" id="GO:0006289">
    <property type="term" value="P:nucleotide-excision repair"/>
    <property type="evidence" value="ECO:0007669"/>
    <property type="project" value="InterPro"/>
</dbReference>
<dbReference type="InterPro" id="IPR018326">
    <property type="entry name" value="Rad4_beta-hairpin_dom1"/>
</dbReference>